<feature type="signal peptide" evidence="2">
    <location>
        <begin position="1"/>
        <end position="28"/>
    </location>
</feature>
<dbReference type="KEGG" id="caqu:CAQU_05930"/>
<sequence length="147" mass="16025">MTAWSKKTIAAALAAACVSVGFAGDAHAAQLSKVAEQDKLYGIEARLYKELGNASCPVLLQRGYTNPAESKRAAQDRKKNIIAKETQRRNKDKAAGKPYHSTWYINELSNVYYKYYLDWDNSARICKDIPAGLGNFQGAGSSSGLSS</sequence>
<reference evidence="3 4" key="1">
    <citation type="submission" date="2014-08" db="EMBL/GenBank/DDBJ databases">
        <title>Complete genome sequence of Corynebacterium aquilae S-613T(T) (=DSM 44791(T)), isolated from the choana of a healthy golden eagle.</title>
        <authorList>
            <person name="Ruckert C."/>
            <person name="Albersmeier A."/>
            <person name="Winkler A."/>
            <person name="Kalinowski J."/>
        </authorList>
    </citation>
    <scope>NUCLEOTIDE SEQUENCE [LARGE SCALE GENOMIC DNA]</scope>
    <source>
        <strain evidence="3 4">S-613</strain>
    </source>
</reference>
<dbReference type="RefSeq" id="WP_075726022.1">
    <property type="nucleotide sequence ID" value="NZ_CP009245.1"/>
</dbReference>
<feature type="compositionally biased region" description="Basic and acidic residues" evidence="1">
    <location>
        <begin position="69"/>
        <end position="79"/>
    </location>
</feature>
<feature type="chain" id="PRO_5012228099" evidence="2">
    <location>
        <begin position="29"/>
        <end position="147"/>
    </location>
</feature>
<feature type="region of interest" description="Disordered" evidence="1">
    <location>
        <begin position="67"/>
        <end position="96"/>
    </location>
</feature>
<evidence type="ECO:0000256" key="1">
    <source>
        <dbReference type="SAM" id="MobiDB-lite"/>
    </source>
</evidence>
<name>A0A1L7CFT5_9CORY</name>
<gene>
    <name evidence="3" type="ORF">CAQU_05930</name>
</gene>
<dbReference type="EMBL" id="CP009245">
    <property type="protein sequence ID" value="APT84684.1"/>
    <property type="molecule type" value="Genomic_DNA"/>
</dbReference>
<organism evidence="3 4">
    <name type="scientific">Corynebacterium aquilae DSM 44791</name>
    <dbReference type="NCBI Taxonomy" id="1431546"/>
    <lineage>
        <taxon>Bacteria</taxon>
        <taxon>Bacillati</taxon>
        <taxon>Actinomycetota</taxon>
        <taxon>Actinomycetes</taxon>
        <taxon>Mycobacteriales</taxon>
        <taxon>Corynebacteriaceae</taxon>
        <taxon>Corynebacterium</taxon>
    </lineage>
</organism>
<dbReference type="AlphaFoldDB" id="A0A1L7CFT5"/>
<accession>A0A1L7CFT5</accession>
<evidence type="ECO:0000313" key="4">
    <source>
        <dbReference type="Proteomes" id="UP000185478"/>
    </source>
</evidence>
<evidence type="ECO:0000256" key="2">
    <source>
        <dbReference type="SAM" id="SignalP"/>
    </source>
</evidence>
<proteinExistence type="predicted"/>
<protein>
    <submittedName>
        <fullName evidence="3">Uncharacterized protein</fullName>
    </submittedName>
</protein>
<feature type="compositionally biased region" description="Basic and acidic residues" evidence="1">
    <location>
        <begin position="85"/>
        <end position="95"/>
    </location>
</feature>
<keyword evidence="4" id="KW-1185">Reference proteome</keyword>
<dbReference type="Proteomes" id="UP000185478">
    <property type="component" value="Chromosome"/>
</dbReference>
<keyword evidence="2" id="KW-0732">Signal</keyword>
<evidence type="ECO:0000313" key="3">
    <source>
        <dbReference type="EMBL" id="APT84684.1"/>
    </source>
</evidence>